<name>A0ABY4VKL2_9BURK</name>
<dbReference type="Gene3D" id="3.40.50.150">
    <property type="entry name" value="Vaccinia Virus protein VP39"/>
    <property type="match status" value="1"/>
</dbReference>
<organism evidence="2 3">
    <name type="scientific">Cupriavidus gilardii</name>
    <dbReference type="NCBI Taxonomy" id="82541"/>
    <lineage>
        <taxon>Bacteria</taxon>
        <taxon>Pseudomonadati</taxon>
        <taxon>Pseudomonadota</taxon>
        <taxon>Betaproteobacteria</taxon>
        <taxon>Burkholderiales</taxon>
        <taxon>Burkholderiaceae</taxon>
        <taxon>Cupriavidus</taxon>
    </lineage>
</organism>
<feature type="domain" description="Methyltransferase" evidence="1">
    <location>
        <begin position="36"/>
        <end position="129"/>
    </location>
</feature>
<keyword evidence="2" id="KW-0808">Transferase</keyword>
<dbReference type="SUPFAM" id="SSF53335">
    <property type="entry name" value="S-adenosyl-L-methionine-dependent methyltransferases"/>
    <property type="match status" value="1"/>
</dbReference>
<dbReference type="Pfam" id="PF13649">
    <property type="entry name" value="Methyltransf_25"/>
    <property type="match status" value="1"/>
</dbReference>
<keyword evidence="3" id="KW-1185">Reference proteome</keyword>
<keyword evidence="2" id="KW-0489">Methyltransferase</keyword>
<protein>
    <submittedName>
        <fullName evidence="2">Class I SAM-dependent methyltransferase</fullName>
    </submittedName>
</protein>
<dbReference type="GO" id="GO:0008168">
    <property type="term" value="F:methyltransferase activity"/>
    <property type="evidence" value="ECO:0007669"/>
    <property type="project" value="UniProtKB-KW"/>
</dbReference>
<dbReference type="InterPro" id="IPR029063">
    <property type="entry name" value="SAM-dependent_MTases_sf"/>
</dbReference>
<evidence type="ECO:0000313" key="3">
    <source>
        <dbReference type="Proteomes" id="UP001056648"/>
    </source>
</evidence>
<sequence>MNGWSNYYRRSEKRGSSPLLSEALRHVLEEGCRQAVDLGCGAGIEVQQLIRAGWQVLAIDREPEAITRTTSACSGTDEGVLTTWLVDFEQLSELPASNLIHAGLALPFCRPEHFRQLWDQIRQALVPGGVYVGHFFGNRHGWSPHSHLTFHTEQEIRSLCHGLDVLLLRESESQMGEDSDSINWHRFDLIARRPVDQA</sequence>
<reference evidence="2" key="1">
    <citation type="submission" date="2022-06" db="EMBL/GenBank/DDBJ databases">
        <title>Complete genome sequence and characterization of Cupriavidus gilardii QJ1 isolated from contaminating cells.</title>
        <authorList>
            <person name="Qi J."/>
        </authorList>
    </citation>
    <scope>NUCLEOTIDE SEQUENCE</scope>
    <source>
        <strain evidence="2">QJ1</strain>
    </source>
</reference>
<proteinExistence type="predicted"/>
<dbReference type="InterPro" id="IPR041698">
    <property type="entry name" value="Methyltransf_25"/>
</dbReference>
<dbReference type="Proteomes" id="UP001056648">
    <property type="component" value="Chromosome 1"/>
</dbReference>
<dbReference type="CDD" id="cd02440">
    <property type="entry name" value="AdoMet_MTases"/>
    <property type="match status" value="1"/>
</dbReference>
<dbReference type="GO" id="GO:0032259">
    <property type="term" value="P:methylation"/>
    <property type="evidence" value="ECO:0007669"/>
    <property type="project" value="UniProtKB-KW"/>
</dbReference>
<dbReference type="RefSeq" id="WP_082371736.1">
    <property type="nucleotide sequence ID" value="NZ_CP083437.1"/>
</dbReference>
<accession>A0ABY4VKL2</accession>
<gene>
    <name evidence="2" type="ORF">NDR89_01360</name>
</gene>
<evidence type="ECO:0000259" key="1">
    <source>
        <dbReference type="Pfam" id="PF13649"/>
    </source>
</evidence>
<dbReference type="EMBL" id="CP098735">
    <property type="protein sequence ID" value="USE77728.1"/>
    <property type="molecule type" value="Genomic_DNA"/>
</dbReference>
<evidence type="ECO:0000313" key="2">
    <source>
        <dbReference type="EMBL" id="USE77728.1"/>
    </source>
</evidence>